<accession>A0A250B184</accession>
<name>A0A250B184_9GAMM</name>
<dbReference type="AlphaFoldDB" id="A0A250B184"/>
<reference evidence="7 8" key="1">
    <citation type="submission" date="2016-01" db="EMBL/GenBank/DDBJ databases">
        <authorList>
            <person name="Oliw E.H."/>
        </authorList>
    </citation>
    <scope>NUCLEOTIDE SEQUENCE [LARGE SCALE GENOMIC DNA]</scope>
    <source>
        <strain evidence="7 8">FRB97</strain>
    </source>
</reference>
<sequence>MKNGFHSRLQDISAFVHTVEAGSFTAAAARMGVSTSAPGKSVARLEARLGIKLLNRTTRSLNLTQEGHDYYHSCLRVLDELNAAESRLASTTRRVTGRVRINLPVSFGRLRIMPVLKAVAKQYPDLEMDVAFTDRRIDLVEERVDLAVRLGDPGNSASLNARRLGFQHSVICAAPEYLFTHGLPRSVEDLGHHRCLGFARQGRALPWLMGPAGQVKAYDLPYRHIISNGEALLDAAISGMGVACLATWLAAEAIHNGELKVIPVATPPNDVPITALWPRSRELAPKVRVVVDALMAALLPVAPWDHLLTGNTG</sequence>
<dbReference type="InterPro" id="IPR036390">
    <property type="entry name" value="WH_DNA-bd_sf"/>
</dbReference>
<keyword evidence="8" id="KW-1185">Reference proteome</keyword>
<dbReference type="GO" id="GO:0003700">
    <property type="term" value="F:DNA-binding transcription factor activity"/>
    <property type="evidence" value="ECO:0007669"/>
    <property type="project" value="InterPro"/>
</dbReference>
<keyword evidence="2" id="KW-0678">Repressor</keyword>
<dbReference type="Proteomes" id="UP000217182">
    <property type="component" value="Chromosome"/>
</dbReference>
<dbReference type="InterPro" id="IPR005119">
    <property type="entry name" value="LysR_subst-bd"/>
</dbReference>
<dbReference type="Pfam" id="PF00126">
    <property type="entry name" value="HTH_1"/>
    <property type="match status" value="1"/>
</dbReference>
<dbReference type="CDD" id="cd08475">
    <property type="entry name" value="PBP2_CrgA_like_6"/>
    <property type="match status" value="1"/>
</dbReference>
<dbReference type="InterPro" id="IPR036388">
    <property type="entry name" value="WH-like_DNA-bd_sf"/>
</dbReference>
<evidence type="ECO:0000256" key="2">
    <source>
        <dbReference type="ARBA" id="ARBA00022491"/>
    </source>
</evidence>
<dbReference type="RefSeq" id="WP_095846564.1">
    <property type="nucleotide sequence ID" value="NZ_CP014136.1"/>
</dbReference>
<comment type="similarity">
    <text evidence="1">Belongs to the LysR transcriptional regulatory family.</text>
</comment>
<dbReference type="PANTHER" id="PTHR30537">
    <property type="entry name" value="HTH-TYPE TRANSCRIPTIONAL REGULATOR"/>
    <property type="match status" value="1"/>
</dbReference>
<evidence type="ECO:0000259" key="6">
    <source>
        <dbReference type="PROSITE" id="PS50931"/>
    </source>
</evidence>
<evidence type="ECO:0000256" key="5">
    <source>
        <dbReference type="ARBA" id="ARBA00023163"/>
    </source>
</evidence>
<evidence type="ECO:0000313" key="8">
    <source>
        <dbReference type="Proteomes" id="UP000217182"/>
    </source>
</evidence>
<dbReference type="PROSITE" id="PS50931">
    <property type="entry name" value="HTH_LYSR"/>
    <property type="match status" value="1"/>
</dbReference>
<protein>
    <submittedName>
        <fullName evidence="7">LysR family transcriptional regulator</fullName>
    </submittedName>
</protein>
<dbReference type="SUPFAM" id="SSF46785">
    <property type="entry name" value="Winged helix' DNA-binding domain"/>
    <property type="match status" value="1"/>
</dbReference>
<dbReference type="Gene3D" id="3.40.190.290">
    <property type="match status" value="1"/>
</dbReference>
<gene>
    <name evidence="7" type="ORF">AWC35_11785</name>
</gene>
<evidence type="ECO:0000313" key="7">
    <source>
        <dbReference type="EMBL" id="ATA19959.1"/>
    </source>
</evidence>
<dbReference type="OrthoDB" id="9110639at2"/>
<dbReference type="FunFam" id="1.10.10.10:FF:000001">
    <property type="entry name" value="LysR family transcriptional regulator"/>
    <property type="match status" value="1"/>
</dbReference>
<keyword evidence="5" id="KW-0804">Transcription</keyword>
<dbReference type="InterPro" id="IPR058163">
    <property type="entry name" value="LysR-type_TF_proteobact-type"/>
</dbReference>
<keyword evidence="3" id="KW-0805">Transcription regulation</keyword>
<organism evidence="7 8">
    <name type="scientific">Gibbsiella quercinecans</name>
    <dbReference type="NCBI Taxonomy" id="929813"/>
    <lineage>
        <taxon>Bacteria</taxon>
        <taxon>Pseudomonadati</taxon>
        <taxon>Pseudomonadota</taxon>
        <taxon>Gammaproteobacteria</taxon>
        <taxon>Enterobacterales</taxon>
        <taxon>Yersiniaceae</taxon>
        <taxon>Gibbsiella</taxon>
    </lineage>
</organism>
<dbReference type="GO" id="GO:0003677">
    <property type="term" value="F:DNA binding"/>
    <property type="evidence" value="ECO:0007669"/>
    <property type="project" value="UniProtKB-KW"/>
</dbReference>
<keyword evidence="4" id="KW-0238">DNA-binding</keyword>
<proteinExistence type="inferred from homology"/>
<feature type="domain" description="HTH lysR-type" evidence="6">
    <location>
        <begin position="9"/>
        <end position="64"/>
    </location>
</feature>
<evidence type="ECO:0000256" key="3">
    <source>
        <dbReference type="ARBA" id="ARBA00023015"/>
    </source>
</evidence>
<dbReference type="EMBL" id="CP014136">
    <property type="protein sequence ID" value="ATA19959.1"/>
    <property type="molecule type" value="Genomic_DNA"/>
</dbReference>
<dbReference type="InterPro" id="IPR000847">
    <property type="entry name" value="LysR_HTH_N"/>
</dbReference>
<dbReference type="SUPFAM" id="SSF53850">
    <property type="entry name" value="Periplasmic binding protein-like II"/>
    <property type="match status" value="1"/>
</dbReference>
<evidence type="ECO:0000256" key="1">
    <source>
        <dbReference type="ARBA" id="ARBA00009437"/>
    </source>
</evidence>
<evidence type="ECO:0000256" key="4">
    <source>
        <dbReference type="ARBA" id="ARBA00023125"/>
    </source>
</evidence>
<dbReference type="Gene3D" id="1.10.10.10">
    <property type="entry name" value="Winged helix-like DNA-binding domain superfamily/Winged helix DNA-binding domain"/>
    <property type="match status" value="1"/>
</dbReference>
<dbReference type="Pfam" id="PF03466">
    <property type="entry name" value="LysR_substrate"/>
    <property type="match status" value="1"/>
</dbReference>
<dbReference type="PANTHER" id="PTHR30537:SF5">
    <property type="entry name" value="HTH-TYPE TRANSCRIPTIONAL ACTIVATOR TTDR-RELATED"/>
    <property type="match status" value="1"/>
</dbReference>
<dbReference type="KEGG" id="gqu:AWC35_11785"/>